<sequence length="507" mass="58704">MEPSWLETRWARPFYLAFVFCLALVLLQAIKLHLRRQRLLRDLRCFPAPPTHWLYGHHKLLQDDEIEKLSEIIEKYPCAFPRWVGPFQAFLYIYDPDYAKILLSRTDPKSQFPNQFLSPCIGQGLLNLDGPKWFQHRHLLTPGFHLNILKPYAEVMVHSVSTLLDKWEAMLITQHTTVEVFEHINLMTLDVLLKCAFTQDTNCQINSSTDPYVKALFEFNKIIFHRTQSFLGHHDIIFNLSSEGQCFQELSQVLHHYTEKIIQDRKKSLQDERKRDNTQERKYQDFLDVVLSAQAEHGDIFSDTDLSAEVNTFVVAGQDTTAAGISWLLYCLALNPEHQQRCREEIRGLLGDKPSTIWDHLEEMPYTTMCIQEALRLLPPVPSISRELNKPLTFPDGRVLPAGMNVILSIWGLHHNPAIWENPKVFNPLRFSPENSDQRHPYAFLPFSAGPRNCIGQKFAMIQLKVSMALILLRFEVTPDPTRPPILSPQIVLRSKNGIHLFVKKIP</sequence>
<evidence type="ECO:0000313" key="13">
    <source>
        <dbReference type="RefSeq" id="XP_004699506.1"/>
    </source>
</evidence>
<dbReference type="GeneID" id="101652047"/>
<comment type="similarity">
    <text evidence="3 10">Belongs to the cytochrome P450 family.</text>
</comment>
<dbReference type="InterPro" id="IPR001128">
    <property type="entry name" value="Cyt_P450"/>
</dbReference>
<evidence type="ECO:0000313" key="12">
    <source>
        <dbReference type="Proteomes" id="UP000694863"/>
    </source>
</evidence>
<name>A0ABM0IGG7_ECHTE</name>
<dbReference type="PRINTS" id="PR00463">
    <property type="entry name" value="EP450I"/>
</dbReference>
<feature type="transmembrane region" description="Helical" evidence="11">
    <location>
        <begin position="14"/>
        <end position="34"/>
    </location>
</feature>
<protein>
    <submittedName>
        <fullName evidence="13">Cytochrome P450 4X1</fullName>
    </submittedName>
</protein>
<keyword evidence="5 11" id="KW-0812">Transmembrane</keyword>
<evidence type="ECO:0000256" key="10">
    <source>
        <dbReference type="RuleBase" id="RU000461"/>
    </source>
</evidence>
<evidence type="ECO:0000256" key="1">
    <source>
        <dbReference type="ARBA" id="ARBA00001971"/>
    </source>
</evidence>
<reference evidence="13" key="1">
    <citation type="submission" date="2025-08" db="UniProtKB">
        <authorList>
            <consortium name="RefSeq"/>
        </authorList>
    </citation>
    <scope>IDENTIFICATION</scope>
</reference>
<dbReference type="Pfam" id="PF00067">
    <property type="entry name" value="p450"/>
    <property type="match status" value="1"/>
</dbReference>
<dbReference type="InterPro" id="IPR036396">
    <property type="entry name" value="Cyt_P450_sf"/>
</dbReference>
<comment type="cofactor">
    <cofactor evidence="1">
        <name>heme</name>
        <dbReference type="ChEBI" id="CHEBI:30413"/>
    </cofactor>
</comment>
<evidence type="ECO:0000256" key="6">
    <source>
        <dbReference type="ARBA" id="ARBA00022723"/>
    </source>
</evidence>
<comment type="subcellular location">
    <subcellularLocation>
        <location evidence="2">Membrane</location>
        <topology evidence="2">Single-pass membrane protein</topology>
    </subcellularLocation>
</comment>
<evidence type="ECO:0000256" key="4">
    <source>
        <dbReference type="ARBA" id="ARBA00022617"/>
    </source>
</evidence>
<organism evidence="12 13">
    <name type="scientific">Echinops telfairi</name>
    <name type="common">Lesser hedgehog tenrec</name>
    <dbReference type="NCBI Taxonomy" id="9371"/>
    <lineage>
        <taxon>Eukaryota</taxon>
        <taxon>Metazoa</taxon>
        <taxon>Chordata</taxon>
        <taxon>Craniata</taxon>
        <taxon>Vertebrata</taxon>
        <taxon>Euteleostomi</taxon>
        <taxon>Mammalia</taxon>
        <taxon>Eutheria</taxon>
        <taxon>Afrotheria</taxon>
        <taxon>Tenrecidae</taxon>
        <taxon>Tenrecinae</taxon>
        <taxon>Echinops</taxon>
    </lineage>
</organism>
<dbReference type="InterPro" id="IPR050196">
    <property type="entry name" value="Cytochrome_P450_Monoox"/>
</dbReference>
<keyword evidence="8 10" id="KW-0408">Iron</keyword>
<dbReference type="InterPro" id="IPR017972">
    <property type="entry name" value="Cyt_P450_CS"/>
</dbReference>
<evidence type="ECO:0000256" key="5">
    <source>
        <dbReference type="ARBA" id="ARBA00022692"/>
    </source>
</evidence>
<keyword evidence="10" id="KW-0503">Monooxygenase</keyword>
<dbReference type="InterPro" id="IPR002401">
    <property type="entry name" value="Cyt_P450_E_grp-I"/>
</dbReference>
<keyword evidence="6 10" id="KW-0479">Metal-binding</keyword>
<keyword evidence="7 11" id="KW-1133">Transmembrane helix</keyword>
<keyword evidence="12" id="KW-1185">Reference proteome</keyword>
<evidence type="ECO:0000256" key="2">
    <source>
        <dbReference type="ARBA" id="ARBA00004167"/>
    </source>
</evidence>
<evidence type="ECO:0000256" key="8">
    <source>
        <dbReference type="ARBA" id="ARBA00023004"/>
    </source>
</evidence>
<keyword evidence="10" id="KW-0560">Oxidoreductase</keyword>
<dbReference type="RefSeq" id="XP_004699506.1">
    <property type="nucleotide sequence ID" value="XM_004699449.2"/>
</dbReference>
<dbReference type="SUPFAM" id="SSF48264">
    <property type="entry name" value="Cytochrome P450"/>
    <property type="match status" value="1"/>
</dbReference>
<proteinExistence type="inferred from homology"/>
<evidence type="ECO:0000256" key="3">
    <source>
        <dbReference type="ARBA" id="ARBA00010617"/>
    </source>
</evidence>
<keyword evidence="9 11" id="KW-0472">Membrane</keyword>
<gene>
    <name evidence="13" type="primary">LOC101652047</name>
</gene>
<evidence type="ECO:0000256" key="7">
    <source>
        <dbReference type="ARBA" id="ARBA00022989"/>
    </source>
</evidence>
<dbReference type="PROSITE" id="PS00086">
    <property type="entry name" value="CYTOCHROME_P450"/>
    <property type="match status" value="1"/>
</dbReference>
<dbReference type="CDD" id="cd20678">
    <property type="entry name" value="CYP4B-like"/>
    <property type="match status" value="1"/>
</dbReference>
<evidence type="ECO:0000256" key="9">
    <source>
        <dbReference type="ARBA" id="ARBA00023136"/>
    </source>
</evidence>
<dbReference type="Gene3D" id="1.10.630.10">
    <property type="entry name" value="Cytochrome P450"/>
    <property type="match status" value="1"/>
</dbReference>
<accession>A0ABM0IGG7</accession>
<keyword evidence="4 10" id="KW-0349">Heme</keyword>
<dbReference type="Proteomes" id="UP000694863">
    <property type="component" value="Unplaced"/>
</dbReference>
<dbReference type="PANTHER" id="PTHR24291:SF63">
    <property type="entry name" value="CYTOCHROME P450 4X1-RELATED"/>
    <property type="match status" value="1"/>
</dbReference>
<dbReference type="PRINTS" id="PR00385">
    <property type="entry name" value="P450"/>
</dbReference>
<dbReference type="PANTHER" id="PTHR24291">
    <property type="entry name" value="CYTOCHROME P450 FAMILY 4"/>
    <property type="match status" value="1"/>
</dbReference>
<evidence type="ECO:0000256" key="11">
    <source>
        <dbReference type="SAM" id="Phobius"/>
    </source>
</evidence>